<name>A0A9D3QH28_MEGAT</name>
<proteinExistence type="predicted"/>
<organism evidence="1 2">
    <name type="scientific">Megalops atlanticus</name>
    <name type="common">Tarpon</name>
    <name type="synonym">Clupea gigantea</name>
    <dbReference type="NCBI Taxonomy" id="7932"/>
    <lineage>
        <taxon>Eukaryota</taxon>
        <taxon>Metazoa</taxon>
        <taxon>Chordata</taxon>
        <taxon>Craniata</taxon>
        <taxon>Vertebrata</taxon>
        <taxon>Euteleostomi</taxon>
        <taxon>Actinopterygii</taxon>
        <taxon>Neopterygii</taxon>
        <taxon>Teleostei</taxon>
        <taxon>Elopiformes</taxon>
        <taxon>Megalopidae</taxon>
        <taxon>Megalops</taxon>
    </lineage>
</organism>
<evidence type="ECO:0000313" key="1">
    <source>
        <dbReference type="EMBL" id="KAG7492079.1"/>
    </source>
</evidence>
<keyword evidence="2" id="KW-1185">Reference proteome</keyword>
<evidence type="ECO:0000313" key="2">
    <source>
        <dbReference type="Proteomes" id="UP001046870"/>
    </source>
</evidence>
<sequence length="113" mass="11969">MTQLQNADVSSTEQWDGMGACTDVVVEGPHKHIEQVGITPGQVATESVLCVLLQSWVGCLFFCDLKMCKNNYGLPCHSDAREGPFSFSTVGDVILCLPLGAKTPGPILLSAGS</sequence>
<dbReference type="AlphaFoldDB" id="A0A9D3QH28"/>
<comment type="caution">
    <text evidence="1">The sequence shown here is derived from an EMBL/GenBank/DDBJ whole genome shotgun (WGS) entry which is preliminary data.</text>
</comment>
<protein>
    <submittedName>
        <fullName evidence="1">Uncharacterized protein</fullName>
    </submittedName>
</protein>
<accession>A0A9D3QH28</accession>
<reference evidence="1" key="1">
    <citation type="submission" date="2021-01" db="EMBL/GenBank/DDBJ databases">
        <authorList>
            <person name="Zahm M."/>
            <person name="Roques C."/>
            <person name="Cabau C."/>
            <person name="Klopp C."/>
            <person name="Donnadieu C."/>
            <person name="Jouanno E."/>
            <person name="Lampietro C."/>
            <person name="Louis A."/>
            <person name="Herpin A."/>
            <person name="Echchiki A."/>
            <person name="Berthelot C."/>
            <person name="Parey E."/>
            <person name="Roest-Crollius H."/>
            <person name="Braasch I."/>
            <person name="Postlethwait J."/>
            <person name="Bobe J."/>
            <person name="Montfort J."/>
            <person name="Bouchez O."/>
            <person name="Begum T."/>
            <person name="Mejri S."/>
            <person name="Adams A."/>
            <person name="Chen W.-J."/>
            <person name="Guiguen Y."/>
        </authorList>
    </citation>
    <scope>NUCLEOTIDE SEQUENCE</scope>
    <source>
        <strain evidence="1">YG-15Mar2019-1</strain>
        <tissue evidence="1">Brain</tissue>
    </source>
</reference>
<gene>
    <name evidence="1" type="ORF">MATL_G00010640</name>
</gene>
<dbReference type="EMBL" id="JAFDVH010000001">
    <property type="protein sequence ID" value="KAG7492079.1"/>
    <property type="molecule type" value="Genomic_DNA"/>
</dbReference>
<dbReference type="Proteomes" id="UP001046870">
    <property type="component" value="Chromosome 1"/>
</dbReference>